<feature type="transmembrane region" description="Helical" evidence="1">
    <location>
        <begin position="299"/>
        <end position="321"/>
    </location>
</feature>
<protein>
    <recommendedName>
        <fullName evidence="4">O-antigen ligase family protein</fullName>
    </recommendedName>
</protein>
<evidence type="ECO:0008006" key="4">
    <source>
        <dbReference type="Google" id="ProtNLM"/>
    </source>
</evidence>
<feature type="transmembrane region" description="Helical" evidence="1">
    <location>
        <begin position="138"/>
        <end position="155"/>
    </location>
</feature>
<feature type="transmembrane region" description="Helical" evidence="1">
    <location>
        <begin position="167"/>
        <end position="200"/>
    </location>
</feature>
<sequence length="385" mass="44043">MIFSLNFFSAAFAHQGIAKNLSYAFLLGAVVISVPYIFQKNFGFTLPIKLIGIAIIFSNVTCYLFWDQSLVNSVSIIPYITWFVFLYLDHIEYDLEKIEKIVIIYGFLYLVLFFYQFYRNDTVLFGFKEEFKEDRGVIRIDFPGGGIFYLAYFIALTKITGQAARKWLYVLFMLLGITAVILQVTRQSILAILIITLFHFLKDASIGKKLAVVGLFGLAVLAFFNIENPIATGLADKSAETASEGGQYIRLLAAEYFVGDFSPNIFCTIFGNGFPNNSSNYGQFHLNLGYKYGYFLSDLGIIAFFVMFGILPVIAYAYIFIKSIFIKVPPEFIYLRYYTFLILLTSFTSDYLYSLNFLIANIFVIYGYQVMMKYANYQTVQISYS</sequence>
<dbReference type="Proteomes" id="UP000306402">
    <property type="component" value="Unassembled WGS sequence"/>
</dbReference>
<gene>
    <name evidence="2" type="ORF">FEN17_06325</name>
</gene>
<keyword evidence="1" id="KW-1133">Transmembrane helix</keyword>
<evidence type="ECO:0000313" key="3">
    <source>
        <dbReference type="Proteomes" id="UP000306402"/>
    </source>
</evidence>
<feature type="transmembrane region" description="Helical" evidence="1">
    <location>
        <begin position="101"/>
        <end position="118"/>
    </location>
</feature>
<feature type="transmembrane region" description="Helical" evidence="1">
    <location>
        <begin position="72"/>
        <end position="89"/>
    </location>
</feature>
<name>A0A5R9L3U5_9BACT</name>
<evidence type="ECO:0000256" key="1">
    <source>
        <dbReference type="SAM" id="Phobius"/>
    </source>
</evidence>
<proteinExistence type="predicted"/>
<organism evidence="2 3">
    <name type="scientific">Dyadobacter luticola</name>
    <dbReference type="NCBI Taxonomy" id="1979387"/>
    <lineage>
        <taxon>Bacteria</taxon>
        <taxon>Pseudomonadati</taxon>
        <taxon>Bacteroidota</taxon>
        <taxon>Cytophagia</taxon>
        <taxon>Cytophagales</taxon>
        <taxon>Spirosomataceae</taxon>
        <taxon>Dyadobacter</taxon>
    </lineage>
</organism>
<dbReference type="AlphaFoldDB" id="A0A5R9L3U5"/>
<feature type="transmembrane region" description="Helical" evidence="1">
    <location>
        <begin position="20"/>
        <end position="38"/>
    </location>
</feature>
<keyword evidence="3" id="KW-1185">Reference proteome</keyword>
<keyword evidence="1" id="KW-0812">Transmembrane</keyword>
<reference evidence="2 3" key="1">
    <citation type="submission" date="2019-05" db="EMBL/GenBank/DDBJ databases">
        <authorList>
            <person name="Qu J.-H."/>
        </authorList>
    </citation>
    <scope>NUCLEOTIDE SEQUENCE [LARGE SCALE GENOMIC DNA]</scope>
    <source>
        <strain evidence="2 3">T17</strain>
    </source>
</reference>
<evidence type="ECO:0000313" key="2">
    <source>
        <dbReference type="EMBL" id="TLV03223.1"/>
    </source>
</evidence>
<dbReference type="EMBL" id="VCEJ01000002">
    <property type="protein sequence ID" value="TLV03223.1"/>
    <property type="molecule type" value="Genomic_DNA"/>
</dbReference>
<comment type="caution">
    <text evidence="2">The sequence shown here is derived from an EMBL/GenBank/DDBJ whole genome shotgun (WGS) entry which is preliminary data.</text>
</comment>
<feature type="transmembrane region" description="Helical" evidence="1">
    <location>
        <begin position="50"/>
        <end position="66"/>
    </location>
</feature>
<feature type="transmembrane region" description="Helical" evidence="1">
    <location>
        <begin position="341"/>
        <end position="368"/>
    </location>
</feature>
<feature type="transmembrane region" description="Helical" evidence="1">
    <location>
        <begin position="206"/>
        <end position="224"/>
    </location>
</feature>
<keyword evidence="1" id="KW-0472">Membrane</keyword>
<accession>A0A5R9L3U5</accession>